<dbReference type="Pfam" id="PF21760">
    <property type="entry name" value="SecD_1st"/>
    <property type="match status" value="1"/>
</dbReference>
<dbReference type="InterPro" id="IPR048631">
    <property type="entry name" value="SecD_1st"/>
</dbReference>
<dbReference type="GO" id="GO:0005886">
    <property type="term" value="C:plasma membrane"/>
    <property type="evidence" value="ECO:0007669"/>
    <property type="project" value="UniProtKB-SubCell"/>
</dbReference>
<evidence type="ECO:0000313" key="12">
    <source>
        <dbReference type="EMBL" id="PKL72563.1"/>
    </source>
</evidence>
<dbReference type="PRINTS" id="PR00702">
    <property type="entry name" value="ACRIFLAVINRP"/>
</dbReference>
<keyword evidence="4 9" id="KW-0812">Transmembrane</keyword>
<keyword evidence="3 9" id="KW-1003">Cell membrane</keyword>
<evidence type="ECO:0000256" key="6">
    <source>
        <dbReference type="ARBA" id="ARBA00022989"/>
    </source>
</evidence>
<dbReference type="InterPro" id="IPR000297">
    <property type="entry name" value="PPIase_PpiC"/>
</dbReference>
<comment type="caution">
    <text evidence="12">The sequence shown here is derived from an EMBL/GenBank/DDBJ whole genome shotgun (WGS) entry which is preliminary data.</text>
</comment>
<comment type="subunit">
    <text evidence="9">Forms a complex with SecF. Part of the essential Sec protein translocation apparatus which comprises SecA, SecYEG and auxiliary proteins SecDF. Other proteins may also be involved.</text>
</comment>
<dbReference type="FunFam" id="1.20.1640.10:FF:000004">
    <property type="entry name" value="Protein translocase subunit SecD"/>
    <property type="match status" value="1"/>
</dbReference>
<keyword evidence="6 9" id="KW-1133">Transmembrane helix</keyword>
<dbReference type="NCBIfam" id="TIGR00916">
    <property type="entry name" value="2A0604s01"/>
    <property type="match status" value="1"/>
</dbReference>
<dbReference type="GO" id="GO:0015450">
    <property type="term" value="F:protein-transporting ATPase activity"/>
    <property type="evidence" value="ECO:0007669"/>
    <property type="project" value="InterPro"/>
</dbReference>
<evidence type="ECO:0000256" key="8">
    <source>
        <dbReference type="ARBA" id="ARBA00023136"/>
    </source>
</evidence>
<evidence type="ECO:0000256" key="3">
    <source>
        <dbReference type="ARBA" id="ARBA00022475"/>
    </source>
</evidence>
<dbReference type="SUPFAM" id="SSF82866">
    <property type="entry name" value="Multidrug efflux transporter AcrB transmembrane domain"/>
    <property type="match status" value="1"/>
</dbReference>
<accession>A0A2N1UP23</accession>
<dbReference type="PANTHER" id="PTHR30081">
    <property type="entry name" value="PROTEIN-EXPORT MEMBRANE PROTEIN SEC"/>
    <property type="match status" value="1"/>
</dbReference>
<proteinExistence type="inferred from homology"/>
<evidence type="ECO:0000256" key="9">
    <source>
        <dbReference type="HAMAP-Rule" id="MF_01463"/>
    </source>
</evidence>
<keyword evidence="8 9" id="KW-0472">Membrane</keyword>
<evidence type="ECO:0000313" key="13">
    <source>
        <dbReference type="Proteomes" id="UP000233414"/>
    </source>
</evidence>
<feature type="transmembrane region" description="Helical" evidence="9">
    <location>
        <begin position="420"/>
        <end position="440"/>
    </location>
</feature>
<dbReference type="Proteomes" id="UP000233414">
    <property type="component" value="Unassembled WGS sequence"/>
</dbReference>
<dbReference type="Pfam" id="PF00639">
    <property type="entry name" value="Rotamase"/>
    <property type="match status" value="1"/>
</dbReference>
<evidence type="ECO:0000256" key="7">
    <source>
        <dbReference type="ARBA" id="ARBA00023010"/>
    </source>
</evidence>
<evidence type="ECO:0000256" key="1">
    <source>
        <dbReference type="ARBA" id="ARBA00004651"/>
    </source>
</evidence>
<dbReference type="PROSITE" id="PS50198">
    <property type="entry name" value="PPIC_PPIASE_2"/>
    <property type="match status" value="1"/>
</dbReference>
<dbReference type="InterPro" id="IPR022813">
    <property type="entry name" value="SecD/SecF_arch_bac"/>
</dbReference>
<organism evidence="12 13">
    <name type="scientific">Candidatus Kuenenbacteria bacterium HGW-Kuenenbacteria-1</name>
    <dbReference type="NCBI Taxonomy" id="2013812"/>
    <lineage>
        <taxon>Bacteria</taxon>
        <taxon>Candidatus Kueneniibacteriota</taxon>
    </lineage>
</organism>
<dbReference type="InterPro" id="IPR001036">
    <property type="entry name" value="Acrflvin-R"/>
</dbReference>
<dbReference type="GO" id="GO:0006605">
    <property type="term" value="P:protein targeting"/>
    <property type="evidence" value="ECO:0007669"/>
    <property type="project" value="UniProtKB-UniRule"/>
</dbReference>
<gene>
    <name evidence="9 12" type="primary">secD</name>
    <name evidence="12" type="ORF">CVV26_00945</name>
</gene>
<feature type="transmembrane region" description="Helical" evidence="9">
    <location>
        <begin position="519"/>
        <end position="543"/>
    </location>
</feature>
<dbReference type="EMBL" id="PGYQ01000002">
    <property type="protein sequence ID" value="PKL72563.1"/>
    <property type="molecule type" value="Genomic_DNA"/>
</dbReference>
<sequence>MKISFFVSIRKKTWLTFCGILILTGLAGVVVWPGGPDIKIGKYFKELKYHLGLDLQGGAHLVYETDVSKIPLQEREAAVLAARDVIEKRINVFGISEPIVQVTKVKENKRIIVELPGIKDVNQAIGMIGQTPILEFKEQDNTPAPVLTEEQKKEIEVYNAIAQKKAEDVLQKVLKHEDFSNLAKEFSDCPSKEKGGDLGWFSKGMMVPEFEEAVFALKKDEITQKLVKTDFGYHIIKKTDERETIKNKEKIQEIKTSHILIKTKSERDYIPYKDPWKYTGLTGKQLKKSYLEFNNNTNEPQVGIEFNNEGKKLFGEITKRNIKKPVAIFLDGVPISTPVVNEAITSGQAIISGNFSLPEAQELIKRLNAGALPVPIKLISQQTIGPSLGKISIDESCKAGKIGLILVALYMILFYRSKGFLAVLALGIYTIIVLAIFKLIPVTLTLAGIAGFILSIGMAVDANILIFSRIREELKAGKPRDLAIEEGFKRAWLSIRDSNVSTLITCFILFWFGTSMIRGFGITLSIGVLVSMFSAITITRTLLKLTTLIKLKPQKIKT</sequence>
<keyword evidence="5 9" id="KW-0653">Protein transport</keyword>
<comment type="similarity">
    <text evidence="9">Belongs to the SecD/SecF family. SecD subfamily.</text>
</comment>
<keyword evidence="2 9" id="KW-0813">Transport</keyword>
<name>A0A2N1UP23_9BACT</name>
<evidence type="ECO:0000256" key="2">
    <source>
        <dbReference type="ARBA" id="ARBA00022448"/>
    </source>
</evidence>
<keyword evidence="10" id="KW-0413">Isomerase</keyword>
<dbReference type="Gene3D" id="3.10.50.40">
    <property type="match status" value="1"/>
</dbReference>
<dbReference type="InterPro" id="IPR048634">
    <property type="entry name" value="SecD_SecF_C"/>
</dbReference>
<dbReference type="InterPro" id="IPR046357">
    <property type="entry name" value="PPIase_dom_sf"/>
</dbReference>
<feature type="domain" description="PpiC" evidence="11">
    <location>
        <begin position="146"/>
        <end position="240"/>
    </location>
</feature>
<dbReference type="Pfam" id="PF02355">
    <property type="entry name" value="SecD_SecF_C"/>
    <property type="match status" value="1"/>
</dbReference>
<dbReference type="Gene3D" id="3.30.1360.200">
    <property type="match status" value="1"/>
</dbReference>
<dbReference type="Gene3D" id="1.20.1640.10">
    <property type="entry name" value="Multidrug efflux transporter AcrB transmembrane domain"/>
    <property type="match status" value="1"/>
</dbReference>
<feature type="transmembrane region" description="Helical" evidence="9">
    <location>
        <begin position="446"/>
        <end position="470"/>
    </location>
</feature>
<dbReference type="PANTHER" id="PTHR30081:SF1">
    <property type="entry name" value="PROTEIN TRANSLOCASE SUBUNIT SECD"/>
    <property type="match status" value="1"/>
</dbReference>
<dbReference type="Gene3D" id="3.30.70.3400">
    <property type="match status" value="1"/>
</dbReference>
<dbReference type="NCBIfam" id="TIGR01129">
    <property type="entry name" value="secD"/>
    <property type="match status" value="1"/>
</dbReference>
<feature type="transmembrane region" description="Helical" evidence="9">
    <location>
        <begin position="399"/>
        <end position="415"/>
    </location>
</feature>
<dbReference type="InterPro" id="IPR005791">
    <property type="entry name" value="SecD"/>
</dbReference>
<dbReference type="PROSITE" id="PS01096">
    <property type="entry name" value="PPIC_PPIASE_1"/>
    <property type="match status" value="1"/>
</dbReference>
<comment type="function">
    <text evidence="9">Part of the Sec protein translocase complex. Interacts with the SecYEG preprotein conducting channel. SecDF uses the proton motive force (PMF) to complete protein translocation after the ATP-dependent function of SecA.</text>
</comment>
<keyword evidence="7 9" id="KW-0811">Translocation</keyword>
<keyword evidence="10" id="KW-0697">Rotamase</keyword>
<dbReference type="GO" id="GO:0065002">
    <property type="term" value="P:intracellular protein transmembrane transport"/>
    <property type="evidence" value="ECO:0007669"/>
    <property type="project" value="UniProtKB-UniRule"/>
</dbReference>
<reference evidence="12 13" key="1">
    <citation type="journal article" date="2017" name="ISME J.">
        <title>Potential for microbial H2 and metal transformations associated with novel bacteria and archaea in deep terrestrial subsurface sediments.</title>
        <authorList>
            <person name="Hernsdorf A.W."/>
            <person name="Amano Y."/>
            <person name="Miyakawa K."/>
            <person name="Ise K."/>
            <person name="Suzuki Y."/>
            <person name="Anantharaman K."/>
            <person name="Probst A."/>
            <person name="Burstein D."/>
            <person name="Thomas B.C."/>
            <person name="Banfield J.F."/>
        </authorList>
    </citation>
    <scope>NUCLEOTIDE SEQUENCE [LARGE SCALE GENOMIC DNA]</scope>
    <source>
        <strain evidence="12">HGW-Kuenenbacteria-1</strain>
    </source>
</reference>
<feature type="transmembrane region" description="Helical" evidence="9">
    <location>
        <begin position="491"/>
        <end position="513"/>
    </location>
</feature>
<evidence type="ECO:0000259" key="11">
    <source>
        <dbReference type="PROSITE" id="PS50198"/>
    </source>
</evidence>
<dbReference type="GO" id="GO:0043952">
    <property type="term" value="P:protein transport by the Sec complex"/>
    <property type="evidence" value="ECO:0007669"/>
    <property type="project" value="UniProtKB-UniRule"/>
</dbReference>
<dbReference type="AlphaFoldDB" id="A0A2N1UP23"/>
<comment type="caution">
    <text evidence="9">Lacks conserved residue(s) required for the propagation of feature annotation.</text>
</comment>
<dbReference type="SUPFAM" id="SSF54534">
    <property type="entry name" value="FKBP-like"/>
    <property type="match status" value="1"/>
</dbReference>
<dbReference type="InterPro" id="IPR055344">
    <property type="entry name" value="SecD_SecF_C_bact"/>
</dbReference>
<dbReference type="InterPro" id="IPR054384">
    <property type="entry name" value="SecDF_P1_head"/>
</dbReference>
<protein>
    <recommendedName>
        <fullName evidence="9">Protein translocase subunit SecD</fullName>
    </recommendedName>
</protein>
<comment type="subcellular location">
    <subcellularLocation>
        <location evidence="1 9">Cell membrane</location>
        <topology evidence="1 9">Multi-pass membrane protein</topology>
    </subcellularLocation>
</comment>
<dbReference type="InterPro" id="IPR023058">
    <property type="entry name" value="PPIase_PpiC_CS"/>
</dbReference>
<evidence type="ECO:0000256" key="5">
    <source>
        <dbReference type="ARBA" id="ARBA00022927"/>
    </source>
</evidence>
<evidence type="ECO:0000256" key="4">
    <source>
        <dbReference type="ARBA" id="ARBA00022692"/>
    </source>
</evidence>
<dbReference type="Pfam" id="PF22599">
    <property type="entry name" value="SecDF_P1_head"/>
    <property type="match status" value="1"/>
</dbReference>
<evidence type="ECO:0000256" key="10">
    <source>
        <dbReference type="PROSITE-ProRule" id="PRU00278"/>
    </source>
</evidence>
<dbReference type="HAMAP" id="MF_01463_B">
    <property type="entry name" value="SecD_B"/>
    <property type="match status" value="1"/>
</dbReference>
<dbReference type="GO" id="GO:0003755">
    <property type="term" value="F:peptidyl-prolyl cis-trans isomerase activity"/>
    <property type="evidence" value="ECO:0007669"/>
    <property type="project" value="UniProtKB-KW"/>
</dbReference>